<sequence length="250" mass="28559">MEDDFGLLDLKFVCPNFACNYVPGIVYIGGPSFNIEIYNEYAVEIDYTISGKSDAAMRDGKSFFDFSDIEVDRLCGTFGYNGYNSGRGISDFVLHKSHLRKKDYYKEIPRVFIKHSGAELRPEVELIIADGETYFVDFCARRNFLSGFERIVKHYPVCEDDVMIFSYISTLKFAVHLFKASGIQFKYDLEPFPNPSNDNTGREENIIYISDSNDKKNEMEDADLGNNFPSFRVILKPSHVDKKCHGAVSK</sequence>
<evidence type="ECO:0000256" key="3">
    <source>
        <dbReference type="ARBA" id="ARBA00023125"/>
    </source>
</evidence>
<evidence type="ECO:0000256" key="1">
    <source>
        <dbReference type="ARBA" id="ARBA00004123"/>
    </source>
</evidence>
<organism evidence="6">
    <name type="scientific">Daucus carota subsp. sativus</name>
    <name type="common">Carrot</name>
    <dbReference type="NCBI Taxonomy" id="79200"/>
    <lineage>
        <taxon>Eukaryota</taxon>
        <taxon>Viridiplantae</taxon>
        <taxon>Streptophyta</taxon>
        <taxon>Embryophyta</taxon>
        <taxon>Tracheophyta</taxon>
        <taxon>Spermatophyta</taxon>
        <taxon>Magnoliopsida</taxon>
        <taxon>eudicotyledons</taxon>
        <taxon>Gunneridae</taxon>
        <taxon>Pentapetalae</taxon>
        <taxon>asterids</taxon>
        <taxon>campanulids</taxon>
        <taxon>Apiales</taxon>
        <taxon>Apiaceae</taxon>
        <taxon>Apioideae</taxon>
        <taxon>Scandiceae</taxon>
        <taxon>Daucinae</taxon>
        <taxon>Daucus</taxon>
        <taxon>Daucus sect. Daucus</taxon>
    </lineage>
</organism>
<dbReference type="EMBL" id="LNRQ01000007">
    <property type="protein sequence ID" value="KZM88526.1"/>
    <property type="molecule type" value="Genomic_DNA"/>
</dbReference>
<dbReference type="GO" id="GO:0005634">
    <property type="term" value="C:nucleus"/>
    <property type="evidence" value="ECO:0007669"/>
    <property type="project" value="UniProtKB-SubCell"/>
</dbReference>
<name>A0A164U777_DAUCS</name>
<evidence type="ECO:0000313" key="8">
    <source>
        <dbReference type="Proteomes" id="UP000077755"/>
    </source>
</evidence>
<gene>
    <name evidence="6" type="ORF">DCAR_025601</name>
    <name evidence="7" type="ORF">DCAR_0729366</name>
</gene>
<keyword evidence="8" id="KW-1185">Reference proteome</keyword>
<dbReference type="Proteomes" id="UP000077755">
    <property type="component" value="Chromosome 7"/>
</dbReference>
<reference evidence="7" key="2">
    <citation type="submission" date="2022-03" db="EMBL/GenBank/DDBJ databases">
        <title>Draft title - Genomic analysis of global carrot germplasm unveils the trajectory of domestication and the origin of high carotenoid orange carrot.</title>
        <authorList>
            <person name="Iorizzo M."/>
            <person name="Ellison S."/>
            <person name="Senalik D."/>
            <person name="Macko-Podgorni A."/>
            <person name="Grzebelus D."/>
            <person name="Bostan H."/>
            <person name="Rolling W."/>
            <person name="Curaba J."/>
            <person name="Simon P."/>
        </authorList>
    </citation>
    <scope>NUCLEOTIDE SEQUENCE</scope>
    <source>
        <tissue evidence="7">Leaf</tissue>
    </source>
</reference>
<evidence type="ECO:0000256" key="2">
    <source>
        <dbReference type="ARBA" id="ARBA00023015"/>
    </source>
</evidence>
<reference evidence="6" key="1">
    <citation type="journal article" date="2016" name="Nat. Genet.">
        <title>A high-quality carrot genome assembly provides new insights into carotenoid accumulation and asterid genome evolution.</title>
        <authorList>
            <person name="Iorizzo M."/>
            <person name="Ellison S."/>
            <person name="Senalik D."/>
            <person name="Zeng P."/>
            <person name="Satapoomin P."/>
            <person name="Huang J."/>
            <person name="Bowman M."/>
            <person name="Iovene M."/>
            <person name="Sanseverino W."/>
            <person name="Cavagnaro P."/>
            <person name="Yildiz M."/>
            <person name="Macko-Podgorni A."/>
            <person name="Moranska E."/>
            <person name="Grzebelus E."/>
            <person name="Grzebelus D."/>
            <person name="Ashrafi H."/>
            <person name="Zheng Z."/>
            <person name="Cheng S."/>
            <person name="Spooner D."/>
            <person name="Van Deynze A."/>
            <person name="Simon P."/>
        </authorList>
    </citation>
    <scope>NUCLEOTIDE SEQUENCE [LARGE SCALE GENOMIC DNA]</scope>
    <source>
        <tissue evidence="6">Leaf</tissue>
    </source>
</reference>
<evidence type="ECO:0000256" key="5">
    <source>
        <dbReference type="ARBA" id="ARBA00023242"/>
    </source>
</evidence>
<dbReference type="InterPro" id="IPR015300">
    <property type="entry name" value="DNA-bd_pseudobarrel_sf"/>
</dbReference>
<evidence type="ECO:0000313" key="6">
    <source>
        <dbReference type="EMBL" id="KZM88526.1"/>
    </source>
</evidence>
<dbReference type="EMBL" id="CP093349">
    <property type="protein sequence ID" value="WOH09906.1"/>
    <property type="molecule type" value="Genomic_DNA"/>
</dbReference>
<dbReference type="Gramene" id="KZM88526">
    <property type="protein sequence ID" value="KZM88526"/>
    <property type="gene ID" value="DCAR_025601"/>
</dbReference>
<proteinExistence type="predicted"/>
<dbReference type="AlphaFoldDB" id="A0A164U777"/>
<dbReference type="GO" id="GO:0003677">
    <property type="term" value="F:DNA binding"/>
    <property type="evidence" value="ECO:0007669"/>
    <property type="project" value="UniProtKB-KW"/>
</dbReference>
<keyword evidence="2" id="KW-0805">Transcription regulation</keyword>
<protein>
    <submittedName>
        <fullName evidence="6">Uncharacterized protein</fullName>
    </submittedName>
</protein>
<dbReference type="Gene3D" id="2.40.330.10">
    <property type="entry name" value="DNA-binding pseudobarrel domain"/>
    <property type="match status" value="1"/>
</dbReference>
<dbReference type="SUPFAM" id="SSF101936">
    <property type="entry name" value="DNA-binding pseudobarrel domain"/>
    <property type="match status" value="1"/>
</dbReference>
<evidence type="ECO:0000256" key="4">
    <source>
        <dbReference type="ARBA" id="ARBA00023163"/>
    </source>
</evidence>
<evidence type="ECO:0000313" key="7">
    <source>
        <dbReference type="EMBL" id="WOH09906.1"/>
    </source>
</evidence>
<comment type="subcellular location">
    <subcellularLocation>
        <location evidence="1">Nucleus</location>
    </subcellularLocation>
</comment>
<keyword evidence="3" id="KW-0238">DNA-binding</keyword>
<keyword evidence="4" id="KW-0804">Transcription</keyword>
<keyword evidence="5" id="KW-0539">Nucleus</keyword>
<accession>A0A164U777</accession>